<protein>
    <recommendedName>
        <fullName evidence="4">Ribosomal protein L7/L12 C-terminal domain-containing protein</fullName>
    </recommendedName>
</protein>
<keyword evidence="1" id="KW-1133">Transmembrane helix</keyword>
<keyword evidence="3" id="KW-1185">Reference proteome</keyword>
<dbReference type="Gene3D" id="3.30.1390.10">
    <property type="match status" value="1"/>
</dbReference>
<evidence type="ECO:0000313" key="2">
    <source>
        <dbReference type="EMBL" id="QBI54534.1"/>
    </source>
</evidence>
<dbReference type="AlphaFoldDB" id="A0A4P6Q6J2"/>
<evidence type="ECO:0000313" key="3">
    <source>
        <dbReference type="Proteomes" id="UP000292235"/>
    </source>
</evidence>
<accession>A0A4P6Q6J2</accession>
<dbReference type="OrthoDB" id="5186438at2"/>
<dbReference type="EMBL" id="CP036455">
    <property type="protein sequence ID" value="QBI54534.1"/>
    <property type="molecule type" value="Genomic_DNA"/>
</dbReference>
<dbReference type="Proteomes" id="UP000292235">
    <property type="component" value="Chromosome"/>
</dbReference>
<evidence type="ECO:0008006" key="4">
    <source>
        <dbReference type="Google" id="ProtNLM"/>
    </source>
</evidence>
<sequence>MGFDAATLSVTAVVFLGVIAVIGVLAARKPRRAPKAPPPHLLKPVPGPVAERAKEVVAQGRQIQAVKEIREITGYDLRTAKAIADTIRAGQSVPVFPEPGEETAALADRVRELRDQQRMVDAIRLLVERTGMNEAEAARTIEALD</sequence>
<keyword evidence="1" id="KW-0472">Membrane</keyword>
<organism evidence="2 3">
    <name type="scientific">Streptomonospora litoralis</name>
    <dbReference type="NCBI Taxonomy" id="2498135"/>
    <lineage>
        <taxon>Bacteria</taxon>
        <taxon>Bacillati</taxon>
        <taxon>Actinomycetota</taxon>
        <taxon>Actinomycetes</taxon>
        <taxon>Streptosporangiales</taxon>
        <taxon>Nocardiopsidaceae</taxon>
        <taxon>Streptomonospora</taxon>
    </lineage>
</organism>
<dbReference type="RefSeq" id="WP_131098698.1">
    <property type="nucleotide sequence ID" value="NZ_CP036455.1"/>
</dbReference>
<dbReference type="KEGG" id="strr:EKD16_13760"/>
<reference evidence="2 3" key="1">
    <citation type="submission" date="2019-02" db="EMBL/GenBank/DDBJ databases">
        <authorList>
            <person name="Khodamoradi S."/>
            <person name="Hahnke R.L."/>
            <person name="Kaempfer P."/>
            <person name="Schumann P."/>
            <person name="Rohde M."/>
            <person name="Steinert M."/>
            <person name="Luzhetskyy A."/>
            <person name="Wink J."/>
            <person name="Ruckert C."/>
        </authorList>
    </citation>
    <scope>NUCLEOTIDE SEQUENCE [LARGE SCALE GENOMIC DNA]</scope>
    <source>
        <strain evidence="2 3">M2</strain>
    </source>
</reference>
<evidence type="ECO:0000256" key="1">
    <source>
        <dbReference type="SAM" id="Phobius"/>
    </source>
</evidence>
<keyword evidence="1" id="KW-0812">Transmembrane</keyword>
<feature type="transmembrane region" description="Helical" evidence="1">
    <location>
        <begin position="6"/>
        <end position="27"/>
    </location>
</feature>
<dbReference type="InterPro" id="IPR014719">
    <property type="entry name" value="Ribosomal_bL12_C/ClpS-like"/>
</dbReference>
<gene>
    <name evidence="2" type="ORF">EKD16_13760</name>
</gene>
<name>A0A4P6Q6J2_9ACTN</name>
<proteinExistence type="predicted"/>